<dbReference type="EMBL" id="QUTD01004626">
    <property type="protein sequence ID" value="RHY66938.1"/>
    <property type="molecule type" value="Genomic_DNA"/>
</dbReference>
<feature type="non-terminal residue" evidence="1">
    <location>
        <position position="147"/>
    </location>
</feature>
<accession>A0A397DM62</accession>
<evidence type="ECO:0000313" key="1">
    <source>
        <dbReference type="EMBL" id="RHY66938.1"/>
    </source>
</evidence>
<dbReference type="Proteomes" id="UP000266643">
    <property type="component" value="Unassembled WGS sequence"/>
</dbReference>
<dbReference type="AlphaFoldDB" id="A0A397DM62"/>
<proteinExistence type="predicted"/>
<reference evidence="1 2" key="1">
    <citation type="submission" date="2018-08" db="EMBL/GenBank/DDBJ databases">
        <title>Aphanomyces genome sequencing and annotation.</title>
        <authorList>
            <person name="Minardi D."/>
            <person name="Oidtmann B."/>
            <person name="Van Der Giezen M."/>
            <person name="Studholme D.J."/>
        </authorList>
    </citation>
    <scope>NUCLEOTIDE SEQUENCE [LARGE SCALE GENOMIC DNA]</scope>
    <source>
        <strain evidence="1 2">D2</strain>
    </source>
</reference>
<comment type="caution">
    <text evidence="1">The sequence shown here is derived from an EMBL/GenBank/DDBJ whole genome shotgun (WGS) entry which is preliminary data.</text>
</comment>
<protein>
    <submittedName>
        <fullName evidence="1">Uncharacterized protein</fullName>
    </submittedName>
</protein>
<evidence type="ECO:0000313" key="2">
    <source>
        <dbReference type="Proteomes" id="UP000266643"/>
    </source>
</evidence>
<name>A0A397DM62_APHAT</name>
<sequence length="147" mass="16469">MKTVPANDLVAFVDILREQLDPTHDADMVNLQSNIAMVQSMAVKGDDQGRRITKHAKKDNQAVRDQREFRGNYPLKAPDKRRCYVVNNGDEFLVSDDTLKTIGIDIDRLLEQVARLQVDDDGDDLEEAGGDCVELPQRSAVRAATMK</sequence>
<organism evidence="1 2">
    <name type="scientific">Aphanomyces astaci</name>
    <name type="common">Crayfish plague agent</name>
    <dbReference type="NCBI Taxonomy" id="112090"/>
    <lineage>
        <taxon>Eukaryota</taxon>
        <taxon>Sar</taxon>
        <taxon>Stramenopiles</taxon>
        <taxon>Oomycota</taxon>
        <taxon>Saprolegniomycetes</taxon>
        <taxon>Saprolegniales</taxon>
        <taxon>Verrucalvaceae</taxon>
        <taxon>Aphanomyces</taxon>
    </lineage>
</organism>
<gene>
    <name evidence="1" type="ORF">DYB30_011995</name>
</gene>